<dbReference type="EMBL" id="JAACXV010022292">
    <property type="protein sequence ID" value="KAF7263322.1"/>
    <property type="molecule type" value="Genomic_DNA"/>
</dbReference>
<dbReference type="Proteomes" id="UP000625711">
    <property type="component" value="Unassembled WGS sequence"/>
</dbReference>
<feature type="compositionally biased region" description="Basic and acidic residues" evidence="1">
    <location>
        <begin position="66"/>
        <end position="76"/>
    </location>
</feature>
<evidence type="ECO:0000256" key="1">
    <source>
        <dbReference type="SAM" id="MobiDB-lite"/>
    </source>
</evidence>
<evidence type="ECO:0000313" key="2">
    <source>
        <dbReference type="EMBL" id="KAF7263322.1"/>
    </source>
</evidence>
<organism evidence="2 3">
    <name type="scientific">Rhynchophorus ferrugineus</name>
    <name type="common">Red palm weevil</name>
    <name type="synonym">Curculio ferrugineus</name>
    <dbReference type="NCBI Taxonomy" id="354439"/>
    <lineage>
        <taxon>Eukaryota</taxon>
        <taxon>Metazoa</taxon>
        <taxon>Ecdysozoa</taxon>
        <taxon>Arthropoda</taxon>
        <taxon>Hexapoda</taxon>
        <taxon>Insecta</taxon>
        <taxon>Pterygota</taxon>
        <taxon>Neoptera</taxon>
        <taxon>Endopterygota</taxon>
        <taxon>Coleoptera</taxon>
        <taxon>Polyphaga</taxon>
        <taxon>Cucujiformia</taxon>
        <taxon>Curculionidae</taxon>
        <taxon>Dryophthorinae</taxon>
        <taxon>Rhynchophorus</taxon>
    </lineage>
</organism>
<dbReference type="AlphaFoldDB" id="A0A834HXE9"/>
<feature type="region of interest" description="Disordered" evidence="1">
    <location>
        <begin position="59"/>
        <end position="87"/>
    </location>
</feature>
<reference evidence="2" key="1">
    <citation type="submission" date="2020-08" db="EMBL/GenBank/DDBJ databases">
        <title>Genome sequencing and assembly of the red palm weevil Rhynchophorus ferrugineus.</title>
        <authorList>
            <person name="Dias G.B."/>
            <person name="Bergman C.M."/>
            <person name="Manee M."/>
        </authorList>
    </citation>
    <scope>NUCLEOTIDE SEQUENCE</scope>
    <source>
        <strain evidence="2">AA-2017</strain>
        <tissue evidence="2">Whole larva</tissue>
    </source>
</reference>
<accession>A0A834HXE9</accession>
<keyword evidence="3" id="KW-1185">Reference proteome</keyword>
<name>A0A834HXE9_RHYFE</name>
<feature type="compositionally biased region" description="Acidic residues" evidence="1">
    <location>
        <begin position="77"/>
        <end position="87"/>
    </location>
</feature>
<feature type="non-terminal residue" evidence="2">
    <location>
        <position position="1"/>
    </location>
</feature>
<proteinExistence type="predicted"/>
<evidence type="ECO:0000313" key="3">
    <source>
        <dbReference type="Proteomes" id="UP000625711"/>
    </source>
</evidence>
<sequence length="87" mass="10146">MSDFPPNKNNDLKLLETSFLEYILSKMESSLLRRTTPLDPETEAFIEDLHIELGYRESQKNMPFIQEEKSESRAEESVDEDSTQDSM</sequence>
<protein>
    <submittedName>
        <fullName evidence="2">Uncharacterized protein</fullName>
    </submittedName>
</protein>
<comment type="caution">
    <text evidence="2">The sequence shown here is derived from an EMBL/GenBank/DDBJ whole genome shotgun (WGS) entry which is preliminary data.</text>
</comment>
<gene>
    <name evidence="2" type="ORF">GWI33_002925</name>
</gene>